<proteinExistence type="predicted"/>
<dbReference type="EMBL" id="JBHSOF010000039">
    <property type="protein sequence ID" value="MFC5666389.1"/>
    <property type="molecule type" value="Genomic_DNA"/>
</dbReference>
<reference evidence="2" key="1">
    <citation type="journal article" date="2019" name="Int. J. Syst. Evol. Microbiol.">
        <title>The Global Catalogue of Microorganisms (GCM) 10K type strain sequencing project: providing services to taxonomists for standard genome sequencing and annotation.</title>
        <authorList>
            <consortium name="The Broad Institute Genomics Platform"/>
            <consortium name="The Broad Institute Genome Sequencing Center for Infectious Disease"/>
            <person name="Wu L."/>
            <person name="Ma J."/>
        </authorList>
    </citation>
    <scope>NUCLEOTIDE SEQUENCE [LARGE SCALE GENOMIC DNA]</scope>
    <source>
        <strain evidence="2">CGMCC 4.1437</strain>
    </source>
</reference>
<accession>A0ABW0XBC0</accession>
<protein>
    <submittedName>
        <fullName evidence="1">Uncharacterized protein</fullName>
    </submittedName>
</protein>
<dbReference type="Proteomes" id="UP001595975">
    <property type="component" value="Unassembled WGS sequence"/>
</dbReference>
<comment type="caution">
    <text evidence="1">The sequence shown here is derived from an EMBL/GenBank/DDBJ whole genome shotgun (WGS) entry which is preliminary data.</text>
</comment>
<gene>
    <name evidence="1" type="ORF">ACFP3U_25910</name>
</gene>
<evidence type="ECO:0000313" key="2">
    <source>
        <dbReference type="Proteomes" id="UP001595975"/>
    </source>
</evidence>
<dbReference type="RefSeq" id="WP_380228062.1">
    <property type="nucleotide sequence ID" value="NZ_JBHSOF010000039.1"/>
</dbReference>
<name>A0ABW0XBC0_9ACTN</name>
<sequence length="69" mass="7704">MSSPDIPWAPVVGETVAIVPPDWEITTPWAPRIPAEVVHIADDLVTLAVDGNLRLRRLRQVAPWTEDPR</sequence>
<evidence type="ECO:0000313" key="1">
    <source>
        <dbReference type="EMBL" id="MFC5666389.1"/>
    </source>
</evidence>
<keyword evidence="2" id="KW-1185">Reference proteome</keyword>
<organism evidence="1 2">
    <name type="scientific">Kitasatospora misakiensis</name>
    <dbReference type="NCBI Taxonomy" id="67330"/>
    <lineage>
        <taxon>Bacteria</taxon>
        <taxon>Bacillati</taxon>
        <taxon>Actinomycetota</taxon>
        <taxon>Actinomycetes</taxon>
        <taxon>Kitasatosporales</taxon>
        <taxon>Streptomycetaceae</taxon>
        <taxon>Kitasatospora</taxon>
    </lineage>
</organism>